<accession>A0A0A9ETK5</accession>
<organism evidence="1">
    <name type="scientific">Arundo donax</name>
    <name type="common">Giant reed</name>
    <name type="synonym">Donax arundinaceus</name>
    <dbReference type="NCBI Taxonomy" id="35708"/>
    <lineage>
        <taxon>Eukaryota</taxon>
        <taxon>Viridiplantae</taxon>
        <taxon>Streptophyta</taxon>
        <taxon>Embryophyta</taxon>
        <taxon>Tracheophyta</taxon>
        <taxon>Spermatophyta</taxon>
        <taxon>Magnoliopsida</taxon>
        <taxon>Liliopsida</taxon>
        <taxon>Poales</taxon>
        <taxon>Poaceae</taxon>
        <taxon>PACMAD clade</taxon>
        <taxon>Arundinoideae</taxon>
        <taxon>Arundineae</taxon>
        <taxon>Arundo</taxon>
    </lineage>
</organism>
<dbReference type="AlphaFoldDB" id="A0A0A9ETK5"/>
<proteinExistence type="predicted"/>
<sequence length="37" mass="4283">MDIWWGATTENEQQSFTCYLISRLLQYCHSSESIAGI</sequence>
<dbReference type="EMBL" id="GBRH01194464">
    <property type="protein sequence ID" value="JAE03432.1"/>
    <property type="molecule type" value="Transcribed_RNA"/>
</dbReference>
<name>A0A0A9ETK5_ARUDO</name>
<reference evidence="1" key="2">
    <citation type="journal article" date="2015" name="Data Brief">
        <title>Shoot transcriptome of the giant reed, Arundo donax.</title>
        <authorList>
            <person name="Barrero R.A."/>
            <person name="Guerrero F.D."/>
            <person name="Moolhuijzen P."/>
            <person name="Goolsby J.A."/>
            <person name="Tidwell J."/>
            <person name="Bellgard S.E."/>
            <person name="Bellgard M.I."/>
        </authorList>
    </citation>
    <scope>NUCLEOTIDE SEQUENCE</scope>
    <source>
        <tissue evidence="1">Shoot tissue taken approximately 20 cm above the soil surface</tissue>
    </source>
</reference>
<reference evidence="1" key="1">
    <citation type="submission" date="2014-09" db="EMBL/GenBank/DDBJ databases">
        <authorList>
            <person name="Magalhaes I.L.F."/>
            <person name="Oliveira U."/>
            <person name="Santos F.R."/>
            <person name="Vidigal T.H.D.A."/>
            <person name="Brescovit A.D."/>
            <person name="Santos A.J."/>
        </authorList>
    </citation>
    <scope>NUCLEOTIDE SEQUENCE</scope>
    <source>
        <tissue evidence="1">Shoot tissue taken approximately 20 cm above the soil surface</tissue>
    </source>
</reference>
<evidence type="ECO:0000313" key="1">
    <source>
        <dbReference type="EMBL" id="JAE03432.1"/>
    </source>
</evidence>
<protein>
    <submittedName>
        <fullName evidence="1">Uncharacterized protein</fullName>
    </submittedName>
</protein>